<organism evidence="1 2">
    <name type="scientific">Cyclobacterium lianum</name>
    <dbReference type="NCBI Taxonomy" id="388280"/>
    <lineage>
        <taxon>Bacteria</taxon>
        <taxon>Pseudomonadati</taxon>
        <taxon>Bacteroidota</taxon>
        <taxon>Cytophagia</taxon>
        <taxon>Cytophagales</taxon>
        <taxon>Cyclobacteriaceae</taxon>
        <taxon>Cyclobacterium</taxon>
    </lineage>
</organism>
<protein>
    <recommendedName>
        <fullName evidence="3">Neutral/alkaline non-lysosomal ceramidase, N-terminal</fullName>
    </recommendedName>
</protein>
<dbReference type="AlphaFoldDB" id="A0A1M7PCB8"/>
<proteinExistence type="predicted"/>
<name>A0A1M7PCB8_9BACT</name>
<dbReference type="EMBL" id="FRCY01000008">
    <property type="protein sequence ID" value="SHN14513.1"/>
    <property type="molecule type" value="Genomic_DNA"/>
</dbReference>
<keyword evidence="2" id="KW-1185">Reference proteome</keyword>
<accession>A0A1M7PCB8</accession>
<dbReference type="OrthoDB" id="337762at2"/>
<dbReference type="Proteomes" id="UP000184513">
    <property type="component" value="Unassembled WGS sequence"/>
</dbReference>
<reference evidence="1 2" key="1">
    <citation type="submission" date="2016-11" db="EMBL/GenBank/DDBJ databases">
        <authorList>
            <person name="Jaros S."/>
            <person name="Januszkiewicz K."/>
            <person name="Wedrychowicz H."/>
        </authorList>
    </citation>
    <scope>NUCLEOTIDE SEQUENCE [LARGE SCALE GENOMIC DNA]</scope>
    <source>
        <strain evidence="1 2">CGMCC 1.6102</strain>
    </source>
</reference>
<gene>
    <name evidence="1" type="ORF">SAMN04488057_10820</name>
</gene>
<evidence type="ECO:0000313" key="2">
    <source>
        <dbReference type="Proteomes" id="UP000184513"/>
    </source>
</evidence>
<sequence>MSQANQTLLAGAASVDTTPPLGTIINGDFIPHYAKFIHDPLYAKALWLEIGETILVFVVVDICVMGQELINQAKALICKAQGLDPACIMVSSTHTHAAGAVEEVHLVAADLAYRKRVPEYIADAVALAGKKKQPAQLAFGTAQAPEHAVCRRFWMKDNFTSINPVSGEQDAIKTNPFGAEHQILSPVSKPDPELAFLAVRTLKDEWISVLANYSMHYVGDWESGTITADYFGTFSKALKQQLGAKEDFIGILSNGTSGDINIWDFLKEKKYPETYFAKGQLIGEDLAAKLVEQIAELTWETQPNLAYRHAVVEVKRRLPNEKELAEASEKVGRGDYENLQPNQEGWEYLYAREQVLLAGFPAVAKCPVQVFDVGPGCIGALPGEIFAETGLKIKKELNGKPYFTICLANGNLGYVPPLHELERGGYESWRCRISNLDGSAEETLRSKLLEMIRAVPS</sequence>
<dbReference type="RefSeq" id="WP_073095305.1">
    <property type="nucleotide sequence ID" value="NZ_FRCY01000008.1"/>
</dbReference>
<dbReference type="STRING" id="388280.SAMN04488057_10820"/>
<evidence type="ECO:0000313" key="1">
    <source>
        <dbReference type="EMBL" id="SHN14513.1"/>
    </source>
</evidence>
<evidence type="ECO:0008006" key="3">
    <source>
        <dbReference type="Google" id="ProtNLM"/>
    </source>
</evidence>